<proteinExistence type="predicted"/>
<reference evidence="3 4" key="1">
    <citation type="submission" date="2014-02" db="EMBL/GenBank/DDBJ databases">
        <title>The genome sequence of the entomopathogenic fungus Metarhizium robertsii ARSEF 2575.</title>
        <authorList>
            <person name="Giuliano Garisto Donzelli B."/>
            <person name="Roe B.A."/>
            <person name="Macmil S.L."/>
            <person name="Krasnoff S.B."/>
            <person name="Gibson D.M."/>
        </authorList>
    </citation>
    <scope>NUCLEOTIDE SEQUENCE [LARGE SCALE GENOMIC DNA]</scope>
    <source>
        <strain evidence="3 4">ARSEF 2575</strain>
    </source>
</reference>
<dbReference type="AlphaFoldDB" id="A0A014P8L9"/>
<feature type="compositionally biased region" description="Basic and acidic residues" evidence="2">
    <location>
        <begin position="142"/>
        <end position="160"/>
    </location>
</feature>
<evidence type="ECO:0000256" key="2">
    <source>
        <dbReference type="SAM" id="MobiDB-lite"/>
    </source>
</evidence>
<dbReference type="Pfam" id="PF13094">
    <property type="entry name" value="CENP-Q"/>
    <property type="match status" value="1"/>
</dbReference>
<feature type="compositionally biased region" description="Basic and acidic residues" evidence="2">
    <location>
        <begin position="112"/>
        <end position="122"/>
    </location>
</feature>
<protein>
    <submittedName>
        <fullName evidence="3">CENP-A-nucleosome distal (CAD) centromere subunit</fullName>
    </submittedName>
</protein>
<keyword evidence="1" id="KW-0175">Coiled coil</keyword>
<feature type="coiled-coil region" evidence="1">
    <location>
        <begin position="327"/>
        <end position="365"/>
    </location>
</feature>
<sequence>MHHVPPASFGLSIPCLNMQAHVGHHQLWRAKRHFVLLTPVTPQLTPHHIARPQIKKRKIPKRNRSKWCLPSDTAPRSLSASTNTYTQAPNPERKRVRPPNASNQLKKRGRPRKSDVEPDTTRKQTQPTIRESWGSAAGRRTTAGEDERPSKRPRASDASRRSSQGAAVIGRRGIPQPNQPGPLRRATVRDDDIDDNIEASRPSPPSPEKPYVHVAPHTRRVRQSAIEAKWTPLANASLTAVSDTLQYAQRPILQRLADSEFRREHTASAVRQVAQRIARKVARGLPFPPASMPANVGRAPLQSDAGREVELNFESVLDGKLSLERQLEPALDALDVLRREKDAVEEELERDYDTLRNLEAGARAQAREQRSLLKKAHLLTPAPSAKLDGGRADAKDSDDGFVFGRRRDPGAEPGSAFTGIQDDDEIHPLVVQLGDHVDSIRGNLEQTEGILPLLARSKASLRAVLLKHLDQRAYEQVVLG</sequence>
<dbReference type="OrthoDB" id="2420947at2759"/>
<dbReference type="HOGENOM" id="CLU_023691_1_0_1"/>
<dbReference type="Proteomes" id="UP000030151">
    <property type="component" value="Unassembled WGS sequence"/>
</dbReference>
<dbReference type="eggNOG" id="ENOG502S7CP">
    <property type="taxonomic scope" value="Eukaryota"/>
</dbReference>
<evidence type="ECO:0000313" key="4">
    <source>
        <dbReference type="Proteomes" id="UP000030151"/>
    </source>
</evidence>
<dbReference type="EMBL" id="JELW01000018">
    <property type="protein sequence ID" value="EXU99561.1"/>
    <property type="molecule type" value="Genomic_DNA"/>
</dbReference>
<feature type="compositionally biased region" description="Basic residues" evidence="2">
    <location>
        <begin position="48"/>
        <end position="65"/>
    </location>
</feature>
<evidence type="ECO:0000313" key="3">
    <source>
        <dbReference type="EMBL" id="EXU99561.1"/>
    </source>
</evidence>
<feature type="compositionally biased region" description="Polar residues" evidence="2">
    <location>
        <begin position="74"/>
        <end position="89"/>
    </location>
</feature>
<dbReference type="InterPro" id="IPR025212">
    <property type="entry name" value="CAD_CENP-Q"/>
</dbReference>
<accession>A0A014P8L9</accession>
<organism evidence="3 4">
    <name type="scientific">Metarhizium robertsii</name>
    <dbReference type="NCBI Taxonomy" id="568076"/>
    <lineage>
        <taxon>Eukaryota</taxon>
        <taxon>Fungi</taxon>
        <taxon>Dikarya</taxon>
        <taxon>Ascomycota</taxon>
        <taxon>Pezizomycotina</taxon>
        <taxon>Sordariomycetes</taxon>
        <taxon>Hypocreomycetidae</taxon>
        <taxon>Hypocreales</taxon>
        <taxon>Clavicipitaceae</taxon>
        <taxon>Metarhizium</taxon>
    </lineage>
</organism>
<gene>
    <name evidence="3" type="ORF">X797_007372</name>
</gene>
<evidence type="ECO:0000256" key="1">
    <source>
        <dbReference type="SAM" id="Coils"/>
    </source>
</evidence>
<feature type="region of interest" description="Disordered" evidence="2">
    <location>
        <begin position="47"/>
        <end position="212"/>
    </location>
</feature>
<comment type="caution">
    <text evidence="3">The sequence shown here is derived from an EMBL/GenBank/DDBJ whole genome shotgun (WGS) entry which is preliminary data.</text>
</comment>
<name>A0A014P8L9_9HYPO</name>